<evidence type="ECO:0000313" key="1">
    <source>
        <dbReference type="EMBL" id="CAH3141798.1"/>
    </source>
</evidence>
<evidence type="ECO:0000313" key="2">
    <source>
        <dbReference type="Proteomes" id="UP001159427"/>
    </source>
</evidence>
<proteinExistence type="predicted"/>
<name>A0ABN8PDT9_9CNID</name>
<protein>
    <submittedName>
        <fullName evidence="1">Uncharacterized protein</fullName>
    </submittedName>
</protein>
<keyword evidence="2" id="KW-1185">Reference proteome</keyword>
<dbReference type="Proteomes" id="UP001159427">
    <property type="component" value="Unassembled WGS sequence"/>
</dbReference>
<gene>
    <name evidence="1" type="ORF">PEVE_00042273</name>
</gene>
<accession>A0ABN8PDT9</accession>
<reference evidence="1 2" key="1">
    <citation type="submission" date="2022-05" db="EMBL/GenBank/DDBJ databases">
        <authorList>
            <consortium name="Genoscope - CEA"/>
            <person name="William W."/>
        </authorList>
    </citation>
    <scope>NUCLEOTIDE SEQUENCE [LARGE SCALE GENOMIC DNA]</scope>
</reference>
<sequence length="124" mass="14062">EECERDTPPSPPWNECLVHVGVTRSGLVGRPRLQVLQEHLQTLHNDAGFRWANTGRILGISDQTLHHQRHEFGLQVGMGEHFSDITDDEREVNVREILQATPNTCQGLVEGGLRHRGMCIHTRK</sequence>
<feature type="non-terminal residue" evidence="1">
    <location>
        <position position="1"/>
    </location>
</feature>
<organism evidence="1 2">
    <name type="scientific">Porites evermanni</name>
    <dbReference type="NCBI Taxonomy" id="104178"/>
    <lineage>
        <taxon>Eukaryota</taxon>
        <taxon>Metazoa</taxon>
        <taxon>Cnidaria</taxon>
        <taxon>Anthozoa</taxon>
        <taxon>Hexacorallia</taxon>
        <taxon>Scleractinia</taxon>
        <taxon>Fungiina</taxon>
        <taxon>Poritidae</taxon>
        <taxon>Porites</taxon>
    </lineage>
</organism>
<comment type="caution">
    <text evidence="1">The sequence shown here is derived from an EMBL/GenBank/DDBJ whole genome shotgun (WGS) entry which is preliminary data.</text>
</comment>
<dbReference type="EMBL" id="CALNXI010000824">
    <property type="protein sequence ID" value="CAH3141798.1"/>
    <property type="molecule type" value="Genomic_DNA"/>
</dbReference>